<sequence length="40" mass="4424">MKFINKNILTVILGAGMILSAEGVVARDKQLKLDCKYTLD</sequence>
<dbReference type="AlphaFoldDB" id="A0A3B0XGT4"/>
<dbReference type="EMBL" id="UOFF01000121">
    <property type="protein sequence ID" value="VAW55816.1"/>
    <property type="molecule type" value="Genomic_DNA"/>
</dbReference>
<accession>A0A3B0XGT4</accession>
<name>A0A3B0XGT4_9ZZZZ</name>
<proteinExistence type="predicted"/>
<evidence type="ECO:0000313" key="1">
    <source>
        <dbReference type="EMBL" id="VAW55816.1"/>
    </source>
</evidence>
<organism evidence="1">
    <name type="scientific">hydrothermal vent metagenome</name>
    <dbReference type="NCBI Taxonomy" id="652676"/>
    <lineage>
        <taxon>unclassified sequences</taxon>
        <taxon>metagenomes</taxon>
        <taxon>ecological metagenomes</taxon>
    </lineage>
</organism>
<gene>
    <name evidence="1" type="ORF">MNBD_GAMMA07-602</name>
</gene>
<protein>
    <submittedName>
        <fullName evidence="1">Uncharacterized protein</fullName>
    </submittedName>
</protein>
<reference evidence="1" key="1">
    <citation type="submission" date="2018-06" db="EMBL/GenBank/DDBJ databases">
        <authorList>
            <person name="Zhirakovskaya E."/>
        </authorList>
    </citation>
    <scope>NUCLEOTIDE SEQUENCE</scope>
</reference>